<dbReference type="Gene3D" id="3.20.20.30">
    <property type="entry name" value="Luciferase-like domain"/>
    <property type="match status" value="1"/>
</dbReference>
<dbReference type="InterPro" id="IPR016215">
    <property type="entry name" value="NTA_MOA"/>
</dbReference>
<proteinExistence type="inferred from homology"/>
<evidence type="ECO:0000256" key="5">
    <source>
        <dbReference type="ARBA" id="ARBA00033748"/>
    </source>
</evidence>
<dbReference type="EMBL" id="JAFJYH010000221">
    <property type="protein sequence ID" value="KAG4415468.1"/>
    <property type="molecule type" value="Genomic_DNA"/>
</dbReference>
<keyword evidence="8" id="KW-1185">Reference proteome</keyword>
<keyword evidence="1" id="KW-0285">Flavoprotein</keyword>
<dbReference type="PANTHER" id="PTHR30011">
    <property type="entry name" value="ALKANESULFONATE MONOOXYGENASE-RELATED"/>
    <property type="match status" value="1"/>
</dbReference>
<evidence type="ECO:0000313" key="7">
    <source>
        <dbReference type="EMBL" id="KAG4415468.1"/>
    </source>
</evidence>
<evidence type="ECO:0000256" key="2">
    <source>
        <dbReference type="ARBA" id="ARBA00022643"/>
    </source>
</evidence>
<sequence>MAPKKMIHLNFFEMACTGSHMGIGMWKDPKDNSRQKNGLDYWIWLAKLAEKGKISCIFFADNYAPAGDFEGHEAAFFRGGSNSGQQDPTIWISAMAAVSNSVAFGITGSSSYLTPFILARTWSTLDHATRGRIAWNIVTSYTTSAAEACGKTSITPHDQRYEEVAEFMDLVYSLWQGSWEDEAEMWSPTEGAYNPDKIHKIKFEGKYHKTHAYGASQPSPQRTPVLFQAGQSPSGKAFAGKHAEAVFCGGAVPSDTAPYVKGIREIAASNGRDPQDVKVFPQITPILGKTLEEAQAKFKYYKSLADYKGGMAKLSSFINVDLFAFPLDEPFKFSGAKSDNAIHAIINTLARYDNDPIPMTPRRLGETMAFCGFAAMPVGTPEMVADVMEDWIENADIDGFNVTYVSNPESFEDVVELLVPVLQERGLMWKDYEVPGGTFRENLYRLPGQKRPMGTHPASRFNTEELLKTNGDGKGGILIDRVNVAKSDPEKTVAMNGDDVPAVNGLKISEDSEKFQEVQTSATEVKCQS</sequence>
<dbReference type="InterPro" id="IPR011251">
    <property type="entry name" value="Luciferase-like_dom"/>
</dbReference>
<dbReference type="PANTHER" id="PTHR30011:SF16">
    <property type="entry name" value="C2H2 FINGER DOMAIN TRANSCRIPTION FACTOR (EUROFUNG)-RELATED"/>
    <property type="match status" value="1"/>
</dbReference>
<keyword evidence="4" id="KW-0503">Monooxygenase</keyword>
<keyword evidence="2" id="KW-0288">FMN</keyword>
<dbReference type="AlphaFoldDB" id="A0A8H7W7T0"/>
<evidence type="ECO:0000313" key="8">
    <source>
        <dbReference type="Proteomes" id="UP000664132"/>
    </source>
</evidence>
<dbReference type="InterPro" id="IPR036661">
    <property type="entry name" value="Luciferase-like_sf"/>
</dbReference>
<reference evidence="7" key="1">
    <citation type="submission" date="2021-02" db="EMBL/GenBank/DDBJ databases">
        <title>Genome sequence Cadophora malorum strain M34.</title>
        <authorList>
            <person name="Stefanovic E."/>
            <person name="Vu D."/>
            <person name="Scully C."/>
            <person name="Dijksterhuis J."/>
            <person name="Roader J."/>
            <person name="Houbraken J."/>
        </authorList>
    </citation>
    <scope>NUCLEOTIDE SEQUENCE</scope>
    <source>
        <strain evidence="7">M34</strain>
    </source>
</reference>
<comment type="caution">
    <text evidence="7">The sequence shown here is derived from an EMBL/GenBank/DDBJ whole genome shotgun (WGS) entry which is preliminary data.</text>
</comment>
<name>A0A8H7W7T0_9HELO</name>
<comment type="similarity">
    <text evidence="5">Belongs to the NtaA/SnaA/DszA monooxygenase family.</text>
</comment>
<dbReference type="InterPro" id="IPR051260">
    <property type="entry name" value="Diverse_substr_monoxygenases"/>
</dbReference>
<evidence type="ECO:0000256" key="3">
    <source>
        <dbReference type="ARBA" id="ARBA00023002"/>
    </source>
</evidence>
<accession>A0A8H7W7T0</accession>
<gene>
    <name evidence="7" type="ORF">IFR04_011401</name>
</gene>
<evidence type="ECO:0000256" key="4">
    <source>
        <dbReference type="ARBA" id="ARBA00023033"/>
    </source>
</evidence>
<dbReference type="GO" id="GO:0004497">
    <property type="term" value="F:monooxygenase activity"/>
    <property type="evidence" value="ECO:0007669"/>
    <property type="project" value="UniProtKB-KW"/>
</dbReference>
<dbReference type="NCBIfam" id="TIGR03860">
    <property type="entry name" value="FMN_nitrolo"/>
    <property type="match status" value="1"/>
</dbReference>
<keyword evidence="3" id="KW-0560">Oxidoreductase</keyword>
<dbReference type="OrthoDB" id="5561043at2759"/>
<dbReference type="SUPFAM" id="SSF51679">
    <property type="entry name" value="Bacterial luciferase-like"/>
    <property type="match status" value="1"/>
</dbReference>
<dbReference type="Pfam" id="PF00296">
    <property type="entry name" value="Bac_luciferase"/>
    <property type="match status" value="1"/>
</dbReference>
<dbReference type="PIRSF" id="PIRSF000337">
    <property type="entry name" value="NTA_MOA"/>
    <property type="match status" value="1"/>
</dbReference>
<organism evidence="7 8">
    <name type="scientific">Cadophora malorum</name>
    <dbReference type="NCBI Taxonomy" id="108018"/>
    <lineage>
        <taxon>Eukaryota</taxon>
        <taxon>Fungi</taxon>
        <taxon>Dikarya</taxon>
        <taxon>Ascomycota</taxon>
        <taxon>Pezizomycotina</taxon>
        <taxon>Leotiomycetes</taxon>
        <taxon>Helotiales</taxon>
        <taxon>Ploettnerulaceae</taxon>
        <taxon>Cadophora</taxon>
    </lineage>
</organism>
<protein>
    <recommendedName>
        <fullName evidence="6">Luciferase-like domain-containing protein</fullName>
    </recommendedName>
</protein>
<feature type="domain" description="Luciferase-like" evidence="6">
    <location>
        <begin position="34"/>
        <end position="392"/>
    </location>
</feature>
<evidence type="ECO:0000256" key="1">
    <source>
        <dbReference type="ARBA" id="ARBA00022630"/>
    </source>
</evidence>
<dbReference type="Proteomes" id="UP000664132">
    <property type="component" value="Unassembled WGS sequence"/>
</dbReference>
<dbReference type="GO" id="GO:0016705">
    <property type="term" value="F:oxidoreductase activity, acting on paired donors, with incorporation or reduction of molecular oxygen"/>
    <property type="evidence" value="ECO:0007669"/>
    <property type="project" value="InterPro"/>
</dbReference>
<evidence type="ECO:0000259" key="6">
    <source>
        <dbReference type="Pfam" id="PF00296"/>
    </source>
</evidence>